<keyword evidence="1" id="KW-1133">Transmembrane helix</keyword>
<keyword evidence="1" id="KW-0472">Membrane</keyword>
<gene>
    <name evidence="2" type="ORF">METZ01_LOCUS403639</name>
</gene>
<feature type="transmembrane region" description="Helical" evidence="1">
    <location>
        <begin position="21"/>
        <end position="49"/>
    </location>
</feature>
<reference evidence="2" key="1">
    <citation type="submission" date="2018-05" db="EMBL/GenBank/DDBJ databases">
        <authorList>
            <person name="Lanie J.A."/>
            <person name="Ng W.-L."/>
            <person name="Kazmierczak K.M."/>
            <person name="Andrzejewski T.M."/>
            <person name="Davidsen T.M."/>
            <person name="Wayne K.J."/>
            <person name="Tettelin H."/>
            <person name="Glass J.I."/>
            <person name="Rusch D."/>
            <person name="Podicherti R."/>
            <person name="Tsui H.-C.T."/>
            <person name="Winkler M.E."/>
        </authorList>
    </citation>
    <scope>NUCLEOTIDE SEQUENCE</scope>
</reference>
<dbReference type="EMBL" id="UINC01155117">
    <property type="protein sequence ID" value="SVD50785.1"/>
    <property type="molecule type" value="Genomic_DNA"/>
</dbReference>
<dbReference type="AlphaFoldDB" id="A0A382VXM8"/>
<evidence type="ECO:0000313" key="2">
    <source>
        <dbReference type="EMBL" id="SVD50785.1"/>
    </source>
</evidence>
<protein>
    <submittedName>
        <fullName evidence="2">Uncharacterized protein</fullName>
    </submittedName>
</protein>
<feature type="transmembrane region" description="Helical" evidence="1">
    <location>
        <begin position="61"/>
        <end position="83"/>
    </location>
</feature>
<evidence type="ECO:0000256" key="1">
    <source>
        <dbReference type="SAM" id="Phobius"/>
    </source>
</evidence>
<name>A0A382VXM8_9ZZZZ</name>
<organism evidence="2">
    <name type="scientific">marine metagenome</name>
    <dbReference type="NCBI Taxonomy" id="408172"/>
    <lineage>
        <taxon>unclassified sequences</taxon>
        <taxon>metagenomes</taxon>
        <taxon>ecological metagenomes</taxon>
    </lineage>
</organism>
<keyword evidence="1" id="KW-0812">Transmembrane</keyword>
<proteinExistence type="predicted"/>
<sequence length="86" mass="9270">MAEAKKSKEKTMDIVAKLRGWIGGITELGLSIIALGVVLQIIFGTNVIFMPIDILGNVISFVKVLGAEGLVGLVALWILWGIYSKK</sequence>
<accession>A0A382VXM8</accession>